<organism evidence="2 3">
    <name type="scientific">Flavobacterium sedimenticola</name>
    <dbReference type="NCBI Taxonomy" id="3043286"/>
    <lineage>
        <taxon>Bacteria</taxon>
        <taxon>Pseudomonadati</taxon>
        <taxon>Bacteroidota</taxon>
        <taxon>Flavobacteriia</taxon>
        <taxon>Flavobacteriales</taxon>
        <taxon>Flavobacteriaceae</taxon>
        <taxon>Flavobacterium</taxon>
    </lineage>
</organism>
<protein>
    <recommendedName>
        <fullName evidence="4">DUF2726 domain-containing protein</fullName>
    </recommendedName>
</protein>
<reference evidence="2 3" key="1">
    <citation type="submission" date="2023-05" db="EMBL/GenBank/DDBJ databases">
        <title>Flavobacterium sedimenti sp. nov., isolated from the sediment.</title>
        <authorList>
            <person name="Wu N."/>
        </authorList>
    </citation>
    <scope>NUCLEOTIDE SEQUENCE [LARGE SCALE GENOMIC DNA]</scope>
    <source>
        <strain evidence="2 3">YZ-48</strain>
    </source>
</reference>
<dbReference type="EMBL" id="JASGBP010000003">
    <property type="protein sequence ID" value="MDI9257213.1"/>
    <property type="molecule type" value="Genomic_DNA"/>
</dbReference>
<evidence type="ECO:0008006" key="4">
    <source>
        <dbReference type="Google" id="ProtNLM"/>
    </source>
</evidence>
<keyword evidence="3" id="KW-1185">Reference proteome</keyword>
<keyword evidence="1" id="KW-0812">Transmembrane</keyword>
<comment type="caution">
    <text evidence="2">The sequence shown here is derived from an EMBL/GenBank/DDBJ whole genome shotgun (WGS) entry which is preliminary data.</text>
</comment>
<feature type="transmembrane region" description="Helical" evidence="1">
    <location>
        <begin position="6"/>
        <end position="24"/>
    </location>
</feature>
<name>A0ABT6XQ44_9FLAO</name>
<evidence type="ECO:0000313" key="2">
    <source>
        <dbReference type="EMBL" id="MDI9257213.1"/>
    </source>
</evidence>
<proteinExistence type="predicted"/>
<keyword evidence="1" id="KW-0472">Membrane</keyword>
<keyword evidence="1" id="KW-1133">Transmembrane helix</keyword>
<accession>A0ABT6XQ44</accession>
<dbReference type="Proteomes" id="UP001230035">
    <property type="component" value="Unassembled WGS sequence"/>
</dbReference>
<gene>
    <name evidence="2" type="ORF">QHT84_07275</name>
</gene>
<sequence length="159" mass="18664">MDLSIIIISAILVLIIAVPLFFVMRTHKLDTRKIDTLFAQHSQNNQYKFTLVETHHRKTLGFDAQNQGLLFIDFNFNEPYVLFRDLRNCNRCTVDTVFDSRQTNKPQKVTLAFQSTSEKQAIEPLLFYDESKPHIVPVYGNEELQLAEQWRQIIQSYLK</sequence>
<evidence type="ECO:0000313" key="3">
    <source>
        <dbReference type="Proteomes" id="UP001230035"/>
    </source>
</evidence>
<dbReference type="RefSeq" id="WP_283238896.1">
    <property type="nucleotide sequence ID" value="NZ_JASGBP010000003.1"/>
</dbReference>
<evidence type="ECO:0000256" key="1">
    <source>
        <dbReference type="SAM" id="Phobius"/>
    </source>
</evidence>